<evidence type="ECO:0000256" key="14">
    <source>
        <dbReference type="SAM" id="Phobius"/>
    </source>
</evidence>
<feature type="domain" description="ABC transporter" evidence="15">
    <location>
        <begin position="397"/>
        <end position="633"/>
    </location>
</feature>
<comment type="similarity">
    <text evidence="2">Belongs to the ABC transporter superfamily. ABCB family. Multidrug resistance exporter (TC 3.A.1.201) subfamily.</text>
</comment>
<dbReference type="InterPro" id="IPR017871">
    <property type="entry name" value="ABC_transporter-like_CS"/>
</dbReference>
<evidence type="ECO:0000256" key="8">
    <source>
        <dbReference type="ARBA" id="ARBA00022840"/>
    </source>
</evidence>
<dbReference type="Pfam" id="PF00005">
    <property type="entry name" value="ABC_tran"/>
    <property type="match status" value="2"/>
</dbReference>
<dbReference type="Gene3D" id="1.20.1560.10">
    <property type="entry name" value="ABC transporter type 1, transmembrane domain"/>
    <property type="match status" value="1"/>
</dbReference>
<feature type="domain" description="ABC transmembrane type-1" evidence="16">
    <location>
        <begin position="55"/>
        <end position="362"/>
    </location>
</feature>
<evidence type="ECO:0000256" key="10">
    <source>
        <dbReference type="ARBA" id="ARBA00022989"/>
    </source>
</evidence>
<dbReference type="InterPro" id="IPR003593">
    <property type="entry name" value="AAA+_ATPase"/>
</dbReference>
<dbReference type="WBParaSite" id="PgR011_gPgp-2_t01">
    <property type="protein sequence ID" value="PgR011_gPgp-2_t01"/>
    <property type="gene ID" value="PgR011_gPgp-2"/>
</dbReference>
<dbReference type="CDD" id="cd18577">
    <property type="entry name" value="ABC_6TM_Pgp_ABCB1_D1_like"/>
    <property type="match status" value="1"/>
</dbReference>
<name>A0A915ART7_PARUN</name>
<evidence type="ECO:0000259" key="15">
    <source>
        <dbReference type="PROSITE" id="PS50893"/>
    </source>
</evidence>
<reference evidence="18" key="1">
    <citation type="submission" date="2022-11" db="UniProtKB">
        <authorList>
            <consortium name="WormBaseParasite"/>
        </authorList>
    </citation>
    <scope>IDENTIFICATION</scope>
</reference>
<keyword evidence="5 14" id="KW-0812">Transmembrane</keyword>
<dbReference type="EC" id="7.6.2.2" evidence="3"/>
<evidence type="ECO:0000256" key="2">
    <source>
        <dbReference type="ARBA" id="ARBA00007577"/>
    </source>
</evidence>
<feature type="transmembrane region" description="Helical" evidence="14">
    <location>
        <begin position="120"/>
        <end position="143"/>
    </location>
</feature>
<feature type="transmembrane region" description="Helical" evidence="14">
    <location>
        <begin position="764"/>
        <end position="791"/>
    </location>
</feature>
<evidence type="ECO:0000256" key="12">
    <source>
        <dbReference type="ARBA" id="ARBA00023180"/>
    </source>
</evidence>
<proteinExistence type="inferred from homology"/>
<dbReference type="PROSITE" id="PS50929">
    <property type="entry name" value="ABC_TM1F"/>
    <property type="match status" value="2"/>
</dbReference>
<dbReference type="GO" id="GO:0015421">
    <property type="term" value="F:ABC-type oligopeptide transporter activity"/>
    <property type="evidence" value="ECO:0007669"/>
    <property type="project" value="TreeGrafter"/>
</dbReference>
<dbReference type="FunFam" id="1.20.1560.10:FF:000018">
    <property type="entry name" value="ATP-binding cassette subfamily B member 11"/>
    <property type="match status" value="1"/>
</dbReference>
<organism evidence="17 18">
    <name type="scientific">Parascaris univalens</name>
    <name type="common">Nematode worm</name>
    <dbReference type="NCBI Taxonomy" id="6257"/>
    <lineage>
        <taxon>Eukaryota</taxon>
        <taxon>Metazoa</taxon>
        <taxon>Ecdysozoa</taxon>
        <taxon>Nematoda</taxon>
        <taxon>Chromadorea</taxon>
        <taxon>Rhabditida</taxon>
        <taxon>Spirurina</taxon>
        <taxon>Ascaridomorpha</taxon>
        <taxon>Ascaridoidea</taxon>
        <taxon>Ascarididae</taxon>
        <taxon>Parascaris</taxon>
    </lineage>
</organism>
<evidence type="ECO:0000256" key="9">
    <source>
        <dbReference type="ARBA" id="ARBA00022967"/>
    </source>
</evidence>
<dbReference type="Proteomes" id="UP000887569">
    <property type="component" value="Unplaced"/>
</dbReference>
<evidence type="ECO:0000256" key="11">
    <source>
        <dbReference type="ARBA" id="ARBA00023136"/>
    </source>
</evidence>
<dbReference type="GO" id="GO:0016887">
    <property type="term" value="F:ATP hydrolysis activity"/>
    <property type="evidence" value="ECO:0007669"/>
    <property type="project" value="InterPro"/>
</dbReference>
<dbReference type="GO" id="GO:0005524">
    <property type="term" value="F:ATP binding"/>
    <property type="evidence" value="ECO:0007669"/>
    <property type="project" value="UniProtKB-KW"/>
</dbReference>
<dbReference type="SMART" id="SM00382">
    <property type="entry name" value="AAA"/>
    <property type="match status" value="2"/>
</dbReference>
<protein>
    <recommendedName>
        <fullName evidence="3">ABC-type xenobiotic transporter</fullName>
        <ecNumber evidence="3">7.6.2.2</ecNumber>
    </recommendedName>
</protein>
<evidence type="ECO:0000313" key="18">
    <source>
        <dbReference type="WBParaSite" id="PgR011_gPgp-2_t01"/>
    </source>
</evidence>
<dbReference type="PROSITE" id="PS00211">
    <property type="entry name" value="ABC_TRANSPORTER_1"/>
    <property type="match status" value="2"/>
</dbReference>
<dbReference type="GO" id="GO:0090374">
    <property type="term" value="P:oligopeptide export from mitochondrion"/>
    <property type="evidence" value="ECO:0007669"/>
    <property type="project" value="TreeGrafter"/>
</dbReference>
<evidence type="ECO:0000256" key="6">
    <source>
        <dbReference type="ARBA" id="ARBA00022737"/>
    </source>
</evidence>
<dbReference type="FunFam" id="3.40.50.300:FF:000205">
    <property type="entry name" value="ABC transporter B family member 4"/>
    <property type="match status" value="1"/>
</dbReference>
<feature type="domain" description="ABC transmembrane type-1" evidence="16">
    <location>
        <begin position="724"/>
        <end position="1009"/>
    </location>
</feature>
<feature type="domain" description="ABC transporter" evidence="15">
    <location>
        <begin position="1043"/>
        <end position="1280"/>
    </location>
</feature>
<evidence type="ECO:0000256" key="5">
    <source>
        <dbReference type="ARBA" id="ARBA00022692"/>
    </source>
</evidence>
<dbReference type="PANTHER" id="PTHR43394">
    <property type="entry name" value="ATP-DEPENDENT PERMEASE MDL1, MITOCHONDRIAL"/>
    <property type="match status" value="1"/>
</dbReference>
<keyword evidence="7" id="KW-0547">Nucleotide-binding</keyword>
<dbReference type="InterPro" id="IPR003439">
    <property type="entry name" value="ABC_transporter-like_ATP-bd"/>
</dbReference>
<evidence type="ECO:0000256" key="7">
    <source>
        <dbReference type="ARBA" id="ARBA00022741"/>
    </source>
</evidence>
<dbReference type="InterPro" id="IPR039421">
    <property type="entry name" value="Type_1_exporter"/>
</dbReference>
<dbReference type="SUPFAM" id="SSF90123">
    <property type="entry name" value="ABC transporter transmembrane region"/>
    <property type="match status" value="2"/>
</dbReference>
<feature type="transmembrane region" description="Helical" evidence="14">
    <location>
        <begin position="946"/>
        <end position="968"/>
    </location>
</feature>
<dbReference type="Gene3D" id="3.40.50.300">
    <property type="entry name" value="P-loop containing nucleotide triphosphate hydrolases"/>
    <property type="match status" value="2"/>
</dbReference>
<feature type="transmembrane region" description="Helical" evidence="14">
    <location>
        <begin position="842"/>
        <end position="862"/>
    </location>
</feature>
<dbReference type="PANTHER" id="PTHR43394:SF27">
    <property type="entry name" value="ATP-DEPENDENT TRANSLOCASE ABCB1-LIKE"/>
    <property type="match status" value="1"/>
</dbReference>
<feature type="transmembrane region" description="Helical" evidence="14">
    <location>
        <begin position="194"/>
        <end position="214"/>
    </location>
</feature>
<keyword evidence="4" id="KW-0813">Transport</keyword>
<dbReference type="FunFam" id="1.20.1560.10:FF:000009">
    <property type="entry name" value="ABC transporter B family member 1"/>
    <property type="match status" value="1"/>
</dbReference>
<dbReference type="CDD" id="cd03249">
    <property type="entry name" value="ABC_MTABC3_MDL1_MDL2"/>
    <property type="match status" value="2"/>
</dbReference>
<evidence type="ECO:0000256" key="4">
    <source>
        <dbReference type="ARBA" id="ARBA00022448"/>
    </source>
</evidence>
<dbReference type="Pfam" id="PF00664">
    <property type="entry name" value="ABC_membrane"/>
    <property type="match status" value="2"/>
</dbReference>
<sequence length="1287" mass="142925">MMRSSQDNEKVPLISASIASYESFNSSNCKRPSSLKVKEKGLFSYTTCLDYCLILMGTFAGIAHGTGFPLLSIVLGGMTTIFLRAENSDFVRGYSVIVNNSALSQITKEEFDASVTTYCLYYLLIGVFMFISSYIQIACWESFSERTTHRIRQKYLKAILRQQIAWFDTQQSGNLTARLTDDLERVREGLGDKLSMMIQLMAAFIAGFIVGFIYNWRMTLVMMAFAPLNALTGAWMSRMAATRTQVEQEKYAVAGAIAEETFSSIRTVHSLNGATREIARYEKALEDGRRTGRLKYLYLGTGMALNYLIVYASYAVAFWYGSLIIIGDPTFDRGSVFTVFFSVMSGSMALGGALPNMATFAMARGAARKVLSVINSVPIIDPYSSSGTFPSKLKGAISFQNVSFSYPIRKDIQILDRITFDISPGRKIALVGSSGCGKSTLMHLLLRFYDPDLGMVTLDGYDIRSLNVRRLRDAIGIVSQEPILFDGTIESNIRLGWEKATREDIVRACKQANAWEFIQLLPDGLSTRVGERGVQLSGGQKQRIAIARALIKDPQILLLDEATSALDTESESVVQKALEQAQIGRTTITIAHRLSTIRDVDEILVFKNGSIVERGTHIELIAARGLYYGMVLAQDINQQTEMIDDEMDEVDDVDDRSSNLDVVRKKRSIANSYHRSVSDPSELSLRSSAAIVKELQDAAEESSVRPTPMSRIFLMNRETWPYLFVGLVGCCLSGIVPPFFALVYSQIFSVFSEPVDRLGSDARFWSLMFLACGVIDAIGFFISANMLGLCGETLTKKIRLMAFTNLLRQDIAFYDDQRHSTGKLCTRFATDAPNVRYVFTRLPLVVASVVTLVGAIAIGFLFGWQLALILLAIVPLILGSGYVEMRLQFGKQLRETELLEEAGRTATEAVENIRTVQSLNKQSAFIREYSQHLETPFRENMQRAHIYGAVFAFSQSLIFFMYALAFWLGSLFVDNAVMQPINVYRVFFAIAFCGQSVGHISAFIPDVVKARLAASLVFHLSEYPTAIDSLSDRGSRITIKGAIQLKNVFFSYPTRRNTRILRGLTLNVKEGETVALVGHSGCGKSTVMGLLERFYDPNRGNIYVDGENIRDVNIKCLRSQMCIVSQEPILFDCTIEENIMYGLDREVSHEEVVNAAKLANIHKFILSLPLGYETRVGEKGTQLSGGQKQRIAIARALIRNPSILLLDEATSALDTESEQVVQEALENARKGRTCLVIAHRLSTIQNSNLIVVINEGKVAEKGTHAQLLEASGIYKTLCETQTLVAAS</sequence>
<dbReference type="GO" id="GO:0005743">
    <property type="term" value="C:mitochondrial inner membrane"/>
    <property type="evidence" value="ECO:0007669"/>
    <property type="project" value="TreeGrafter"/>
</dbReference>
<evidence type="ECO:0000256" key="3">
    <source>
        <dbReference type="ARBA" id="ARBA00012191"/>
    </source>
</evidence>
<comment type="catalytic activity">
    <reaction evidence="13">
        <text>ATP + H2O + xenobioticSide 1 = ADP + phosphate + xenobioticSide 2.</text>
        <dbReference type="EC" id="7.6.2.2"/>
    </reaction>
</comment>
<comment type="subcellular location">
    <subcellularLocation>
        <location evidence="1">Membrane</location>
        <topology evidence="1">Multi-pass membrane protein</topology>
    </subcellularLocation>
</comment>
<keyword evidence="9" id="KW-1278">Translocase</keyword>
<feature type="transmembrane region" description="Helical" evidence="14">
    <location>
        <begin position="334"/>
        <end position="354"/>
    </location>
</feature>
<keyword evidence="12" id="KW-0325">Glycoprotein</keyword>
<evidence type="ECO:0000259" key="16">
    <source>
        <dbReference type="PROSITE" id="PS50929"/>
    </source>
</evidence>
<dbReference type="CDD" id="cd18578">
    <property type="entry name" value="ABC_6TM_Pgp_ABCB1_D2_like"/>
    <property type="match status" value="1"/>
</dbReference>
<feature type="transmembrane region" description="Helical" evidence="14">
    <location>
        <begin position="720"/>
        <end position="744"/>
    </location>
</feature>
<evidence type="ECO:0000256" key="1">
    <source>
        <dbReference type="ARBA" id="ARBA00004141"/>
    </source>
</evidence>
<feature type="transmembrane region" description="Helical" evidence="14">
    <location>
        <begin position="868"/>
        <end position="885"/>
    </location>
</feature>
<dbReference type="SUPFAM" id="SSF52540">
    <property type="entry name" value="P-loop containing nucleoside triphosphate hydrolases"/>
    <property type="match status" value="2"/>
</dbReference>
<feature type="transmembrane region" description="Helical" evidence="14">
    <location>
        <begin position="296"/>
        <end position="322"/>
    </location>
</feature>
<feature type="transmembrane region" description="Helical" evidence="14">
    <location>
        <begin position="42"/>
        <end position="63"/>
    </location>
</feature>
<accession>A0A915ART7</accession>
<dbReference type="GO" id="GO:0008559">
    <property type="term" value="F:ABC-type xenobiotic transporter activity"/>
    <property type="evidence" value="ECO:0007669"/>
    <property type="project" value="UniProtKB-EC"/>
</dbReference>
<keyword evidence="11 14" id="KW-0472">Membrane</keyword>
<keyword evidence="10 14" id="KW-1133">Transmembrane helix</keyword>
<feature type="transmembrane region" description="Helical" evidence="14">
    <location>
        <begin position="983"/>
        <end position="1004"/>
    </location>
</feature>
<keyword evidence="6" id="KW-0677">Repeat</keyword>
<keyword evidence="17" id="KW-1185">Reference proteome</keyword>
<dbReference type="InterPro" id="IPR027417">
    <property type="entry name" value="P-loop_NTPase"/>
</dbReference>
<dbReference type="PROSITE" id="PS50893">
    <property type="entry name" value="ABC_TRANSPORTER_2"/>
    <property type="match status" value="2"/>
</dbReference>
<dbReference type="InterPro" id="IPR011527">
    <property type="entry name" value="ABC1_TM_dom"/>
</dbReference>
<dbReference type="InterPro" id="IPR036640">
    <property type="entry name" value="ABC1_TM_sf"/>
</dbReference>
<dbReference type="FunFam" id="3.40.50.300:FF:000479">
    <property type="entry name" value="Multidrug resistance protein 1A"/>
    <property type="match status" value="1"/>
</dbReference>
<evidence type="ECO:0000256" key="13">
    <source>
        <dbReference type="ARBA" id="ARBA00034018"/>
    </source>
</evidence>
<evidence type="ECO:0000313" key="17">
    <source>
        <dbReference type="Proteomes" id="UP000887569"/>
    </source>
</evidence>
<keyword evidence="8" id="KW-0067">ATP-binding</keyword>